<dbReference type="EMBL" id="PFEN01000015">
    <property type="protein sequence ID" value="PJE69637.1"/>
    <property type="molecule type" value="Genomic_DNA"/>
</dbReference>
<keyword evidence="8 11" id="KW-1133">Transmembrane helix</keyword>
<evidence type="ECO:0000256" key="5">
    <source>
        <dbReference type="ARBA" id="ARBA00022692"/>
    </source>
</evidence>
<dbReference type="SUPFAM" id="SSF50156">
    <property type="entry name" value="PDZ domain-like"/>
    <property type="match status" value="1"/>
</dbReference>
<feature type="transmembrane region" description="Helical" evidence="11">
    <location>
        <begin position="294"/>
        <end position="319"/>
    </location>
</feature>
<evidence type="ECO:0000256" key="11">
    <source>
        <dbReference type="SAM" id="Phobius"/>
    </source>
</evidence>
<dbReference type="PANTHER" id="PTHR42837:SF2">
    <property type="entry name" value="MEMBRANE METALLOPROTEASE ARASP2, CHLOROPLASTIC-RELATED"/>
    <property type="match status" value="1"/>
</dbReference>
<comment type="similarity">
    <text evidence="3">Belongs to the peptidase M50B family.</text>
</comment>
<evidence type="ECO:0000256" key="8">
    <source>
        <dbReference type="ARBA" id="ARBA00022989"/>
    </source>
</evidence>
<dbReference type="InterPro" id="IPR036034">
    <property type="entry name" value="PDZ_sf"/>
</dbReference>
<accession>A0A2H9T1V0</accession>
<feature type="transmembrane region" description="Helical" evidence="11">
    <location>
        <begin position="90"/>
        <end position="117"/>
    </location>
</feature>
<dbReference type="Proteomes" id="UP000236946">
    <property type="component" value="Unassembled WGS sequence"/>
</dbReference>
<comment type="caution">
    <text evidence="13">The sequence shown here is derived from an EMBL/GenBank/DDBJ whole genome shotgun (WGS) entry which is preliminary data.</text>
</comment>
<sequence>MLFEILITIFSIVGILTLHEFGHFILAKLFKVKVEEFGIGYPPRIFKRKIGDTVYSLNLLPFGAFVKVLGEEGGVESVQSFKNKKIWQRALIALGGVLSFWLMAAIIFSIIIGTGVYQAVEDEMNYNLSDPRVLITYIAPNSPAKKAGLEIGDVIKELEAPGYQIEINKVKDIQNFTNENKGKEVIFTIQRGDKIIEIPLIPRVLPPEGEGPTGIGLTRAAIVKYPWWLAPVKGIEATLKTTVFIVKGLFLALISAIKGLPTGVQLIGPVGIATMLVEAAQIGINYFLQIVGLIAIYLAISNLLPIPIADGGKILFLAIEKIRKKPFSQTIEIKINAIFFVLVFFLMIYVTIQDIGRLF</sequence>
<reference evidence="14" key="1">
    <citation type="submission" date="2017-09" db="EMBL/GenBank/DDBJ databases">
        <title>Depth-based differentiation of microbial function through sediment-hosted aquifers and enrichment of novel symbionts in the deep terrestrial subsurface.</title>
        <authorList>
            <person name="Probst A.J."/>
            <person name="Ladd B."/>
            <person name="Jarett J.K."/>
            <person name="Geller-Mcgrath D.E."/>
            <person name="Sieber C.M.K."/>
            <person name="Emerson J.B."/>
            <person name="Anantharaman K."/>
            <person name="Thomas B.C."/>
            <person name="Malmstrom R."/>
            <person name="Stieglmeier M."/>
            <person name="Klingl A."/>
            <person name="Woyke T."/>
            <person name="Ryan C.M."/>
            <person name="Banfield J.F."/>
        </authorList>
    </citation>
    <scope>NUCLEOTIDE SEQUENCE [LARGE SCALE GENOMIC DNA]</scope>
</reference>
<evidence type="ECO:0000256" key="2">
    <source>
        <dbReference type="ARBA" id="ARBA00004141"/>
    </source>
</evidence>
<dbReference type="InterPro" id="IPR008915">
    <property type="entry name" value="Peptidase_M50"/>
</dbReference>
<comment type="subcellular location">
    <subcellularLocation>
        <location evidence="2">Membrane</location>
        <topology evidence="2">Multi-pass membrane protein</topology>
    </subcellularLocation>
</comment>
<keyword evidence="9" id="KW-0482">Metalloprotease</keyword>
<comment type="cofactor">
    <cofactor evidence="1">
        <name>Zn(2+)</name>
        <dbReference type="ChEBI" id="CHEBI:29105"/>
    </cofactor>
</comment>
<dbReference type="GO" id="GO:0004222">
    <property type="term" value="F:metalloendopeptidase activity"/>
    <property type="evidence" value="ECO:0007669"/>
    <property type="project" value="InterPro"/>
</dbReference>
<organism evidence="13 14">
    <name type="scientific">Candidatus Staskawiczbacteria bacterium CG10_big_fil_rev_8_21_14_0_10_38_10</name>
    <dbReference type="NCBI Taxonomy" id="1974891"/>
    <lineage>
        <taxon>Bacteria</taxon>
        <taxon>Candidatus Staskawicziibacteriota</taxon>
    </lineage>
</organism>
<dbReference type="CDD" id="cd06163">
    <property type="entry name" value="S2P-M50_PDZ_RseP-like"/>
    <property type="match status" value="1"/>
</dbReference>
<dbReference type="Gene3D" id="2.30.42.10">
    <property type="match status" value="1"/>
</dbReference>
<proteinExistence type="inferred from homology"/>
<dbReference type="GO" id="GO:0016020">
    <property type="term" value="C:membrane"/>
    <property type="evidence" value="ECO:0007669"/>
    <property type="project" value="UniProtKB-SubCell"/>
</dbReference>
<evidence type="ECO:0000313" key="13">
    <source>
        <dbReference type="EMBL" id="PJE69637.1"/>
    </source>
</evidence>
<keyword evidence="6" id="KW-0378">Hydrolase</keyword>
<keyword evidence="10 11" id="KW-0472">Membrane</keyword>
<feature type="transmembrane region" description="Helical" evidence="11">
    <location>
        <begin position="331"/>
        <end position="352"/>
    </location>
</feature>
<feature type="domain" description="Peptidase M50" evidence="12">
    <location>
        <begin position="8"/>
        <end position="346"/>
    </location>
</feature>
<dbReference type="InterPro" id="IPR004387">
    <property type="entry name" value="Pept_M50_Zn"/>
</dbReference>
<evidence type="ECO:0000256" key="9">
    <source>
        <dbReference type="ARBA" id="ARBA00023049"/>
    </source>
</evidence>
<dbReference type="Pfam" id="PF02163">
    <property type="entry name" value="Peptidase_M50"/>
    <property type="match status" value="1"/>
</dbReference>
<evidence type="ECO:0000259" key="12">
    <source>
        <dbReference type="Pfam" id="PF02163"/>
    </source>
</evidence>
<gene>
    <name evidence="13" type="ORF">COU98_00895</name>
</gene>
<evidence type="ECO:0000256" key="10">
    <source>
        <dbReference type="ARBA" id="ARBA00023136"/>
    </source>
</evidence>
<evidence type="ECO:0000256" key="6">
    <source>
        <dbReference type="ARBA" id="ARBA00022801"/>
    </source>
</evidence>
<evidence type="ECO:0000313" key="14">
    <source>
        <dbReference type="Proteomes" id="UP000236946"/>
    </source>
</evidence>
<keyword evidence="7" id="KW-0862">Zinc</keyword>
<evidence type="ECO:0000256" key="3">
    <source>
        <dbReference type="ARBA" id="ARBA00007931"/>
    </source>
</evidence>
<evidence type="ECO:0000256" key="4">
    <source>
        <dbReference type="ARBA" id="ARBA00022670"/>
    </source>
</evidence>
<dbReference type="PANTHER" id="PTHR42837">
    <property type="entry name" value="REGULATOR OF SIGMA-E PROTEASE RSEP"/>
    <property type="match status" value="1"/>
</dbReference>
<keyword evidence="4" id="KW-0645">Protease</keyword>
<evidence type="ECO:0000256" key="7">
    <source>
        <dbReference type="ARBA" id="ARBA00022833"/>
    </source>
</evidence>
<keyword evidence="5 11" id="KW-0812">Transmembrane</keyword>
<feature type="transmembrane region" description="Helical" evidence="11">
    <location>
        <begin position="6"/>
        <end position="26"/>
    </location>
</feature>
<dbReference type="AlphaFoldDB" id="A0A2H9T1V0"/>
<dbReference type="GO" id="GO:0006508">
    <property type="term" value="P:proteolysis"/>
    <property type="evidence" value="ECO:0007669"/>
    <property type="project" value="UniProtKB-KW"/>
</dbReference>
<evidence type="ECO:0000256" key="1">
    <source>
        <dbReference type="ARBA" id="ARBA00001947"/>
    </source>
</evidence>
<name>A0A2H9T1V0_9BACT</name>
<protein>
    <recommendedName>
        <fullName evidence="12">Peptidase M50 domain-containing protein</fullName>
    </recommendedName>
</protein>